<sequence>MGVETTAGTTISICATLPATYDAAGYGVLPFIEAGEVTDLGSFGRVYALVTHQPIKTRGTKKLKGSFNEGTIQLTYGYDASDAGQVIMEQAVNSDAAYAIRIVSQSGKVFYFLALVMSAPKAFGGVDNVVSVTAQLELTTSDSGVGIVVV</sequence>
<reference evidence="1 2" key="1">
    <citation type="submission" date="2021-08" db="EMBL/GenBank/DDBJ databases">
        <authorList>
            <person name="Tuo L."/>
        </authorList>
    </citation>
    <scope>NUCLEOTIDE SEQUENCE [LARGE SCALE GENOMIC DNA]</scope>
    <source>
        <strain evidence="1 2">JCM 31229</strain>
    </source>
</reference>
<accession>A0ABS7PXM7</accession>
<name>A0ABS7PXM7_9SPHN</name>
<gene>
    <name evidence="1" type="ORF">K7G82_27720</name>
</gene>
<comment type="caution">
    <text evidence="1">The sequence shown here is derived from an EMBL/GenBank/DDBJ whole genome shotgun (WGS) entry which is preliminary data.</text>
</comment>
<evidence type="ECO:0000313" key="2">
    <source>
        <dbReference type="Proteomes" id="UP000706039"/>
    </source>
</evidence>
<dbReference type="EMBL" id="JAINVV010000014">
    <property type="protein sequence ID" value="MBY8826121.1"/>
    <property type="molecule type" value="Genomic_DNA"/>
</dbReference>
<keyword evidence="2" id="KW-1185">Reference proteome</keyword>
<organism evidence="1 2">
    <name type="scientific">Sphingomonas colocasiae</name>
    <dbReference type="NCBI Taxonomy" id="1848973"/>
    <lineage>
        <taxon>Bacteria</taxon>
        <taxon>Pseudomonadati</taxon>
        <taxon>Pseudomonadota</taxon>
        <taxon>Alphaproteobacteria</taxon>
        <taxon>Sphingomonadales</taxon>
        <taxon>Sphingomonadaceae</taxon>
        <taxon>Sphingomonas</taxon>
    </lineage>
</organism>
<dbReference type="Gene3D" id="4.10.410.40">
    <property type="match status" value="1"/>
</dbReference>
<dbReference type="RefSeq" id="WP_222993453.1">
    <property type="nucleotide sequence ID" value="NZ_JAINVV010000014.1"/>
</dbReference>
<protein>
    <recommendedName>
        <fullName evidence="3">Phage tail protein</fullName>
    </recommendedName>
</protein>
<evidence type="ECO:0008006" key="3">
    <source>
        <dbReference type="Google" id="ProtNLM"/>
    </source>
</evidence>
<evidence type="ECO:0000313" key="1">
    <source>
        <dbReference type="EMBL" id="MBY8826121.1"/>
    </source>
</evidence>
<dbReference type="Proteomes" id="UP000706039">
    <property type="component" value="Unassembled WGS sequence"/>
</dbReference>
<proteinExistence type="predicted"/>